<evidence type="ECO:0000313" key="2">
    <source>
        <dbReference type="EMBL" id="CAG9970709.1"/>
    </source>
</evidence>
<organism evidence="2 3">
    <name type="scientific">Clonostachys byssicola</name>
    <dbReference type="NCBI Taxonomy" id="160290"/>
    <lineage>
        <taxon>Eukaryota</taxon>
        <taxon>Fungi</taxon>
        <taxon>Dikarya</taxon>
        <taxon>Ascomycota</taxon>
        <taxon>Pezizomycotina</taxon>
        <taxon>Sordariomycetes</taxon>
        <taxon>Hypocreomycetidae</taxon>
        <taxon>Hypocreales</taxon>
        <taxon>Bionectriaceae</taxon>
        <taxon>Clonostachys</taxon>
    </lineage>
</organism>
<dbReference type="Proteomes" id="UP000754883">
    <property type="component" value="Unassembled WGS sequence"/>
</dbReference>
<keyword evidence="3" id="KW-1185">Reference proteome</keyword>
<name>A0A9N9U305_9HYPO</name>
<evidence type="ECO:0000256" key="1">
    <source>
        <dbReference type="SAM" id="MobiDB-lite"/>
    </source>
</evidence>
<accession>A0A9N9U305</accession>
<dbReference type="AlphaFoldDB" id="A0A9N9U305"/>
<feature type="region of interest" description="Disordered" evidence="1">
    <location>
        <begin position="31"/>
        <end position="98"/>
    </location>
</feature>
<feature type="compositionally biased region" description="Basic and acidic residues" evidence="1">
    <location>
        <begin position="45"/>
        <end position="74"/>
    </location>
</feature>
<dbReference type="OrthoDB" id="10420490at2759"/>
<proteinExistence type="predicted"/>
<gene>
    <name evidence="2" type="ORF">CBYS24578_00000083</name>
</gene>
<evidence type="ECO:0000313" key="3">
    <source>
        <dbReference type="Proteomes" id="UP000754883"/>
    </source>
</evidence>
<comment type="caution">
    <text evidence="2">The sequence shown here is derived from an EMBL/GenBank/DDBJ whole genome shotgun (WGS) entry which is preliminary data.</text>
</comment>
<sequence>MSDEEPLWEKFGFESLEELVRFHQYEMARRRAARPLPMDEEAENQAEHLSEKAEKAAEPKKADKIKDLDSKKSAESGNNEETPKGLDAGDNATSTTNK</sequence>
<protein>
    <submittedName>
        <fullName evidence="2">Uncharacterized protein</fullName>
    </submittedName>
</protein>
<dbReference type="EMBL" id="CABFNO020001240">
    <property type="protein sequence ID" value="CAG9970709.1"/>
    <property type="molecule type" value="Genomic_DNA"/>
</dbReference>
<reference evidence="2" key="1">
    <citation type="submission" date="2021-10" db="EMBL/GenBank/DDBJ databases">
        <authorList>
            <person name="Piombo E."/>
        </authorList>
    </citation>
    <scope>NUCLEOTIDE SEQUENCE</scope>
</reference>